<name>F0TFJ0_LACAM</name>
<proteinExistence type="predicted"/>
<dbReference type="KEGG" id="lai:LAC30SC_06820"/>
<accession>F0TFJ0</accession>
<dbReference type="Proteomes" id="UP000007491">
    <property type="component" value="Chromosome"/>
</dbReference>
<sequence>MFKVLLSAMIVLGLMAISFVLIKAPTPVKVKKTDNNRLNNY</sequence>
<reference key="2">
    <citation type="submission" date="2011-02" db="EMBL/GenBank/DDBJ databases">
        <authorList>
            <person name="Roh H."/>
            <person name="Ko H.-J."/>
            <person name="Kim S.-H."/>
            <person name="Choi I.-G."/>
            <person name="Oh S."/>
        </authorList>
    </citation>
    <scope>NUCLEOTIDE SEQUENCE</scope>
    <source>
        <strain>30SC</strain>
    </source>
</reference>
<dbReference type="AlphaFoldDB" id="F0TFJ0"/>
<organism evidence="1 2">
    <name type="scientific">Lactobacillus amylovorus</name>
    <dbReference type="NCBI Taxonomy" id="1604"/>
    <lineage>
        <taxon>Bacteria</taxon>
        <taxon>Bacillati</taxon>
        <taxon>Bacillota</taxon>
        <taxon>Bacilli</taxon>
        <taxon>Lactobacillales</taxon>
        <taxon>Lactobacillaceae</taxon>
        <taxon>Lactobacillus</taxon>
    </lineage>
</organism>
<reference evidence="1 2" key="1">
    <citation type="journal article" date="2011" name="J. Bacteriol.">
        <title>Complete genome sequencing of Lactobacillus acidophilus 30SC, isolated from swine intestine.</title>
        <authorList>
            <person name="Oh S."/>
            <person name="Roh H."/>
            <person name="Ko H.J."/>
            <person name="Kim S."/>
            <person name="Kim K.H."/>
            <person name="Lee S.E."/>
            <person name="Chang I.S."/>
            <person name="Kim S."/>
            <person name="Choi I.G."/>
        </authorList>
    </citation>
    <scope>NUCLEOTIDE SEQUENCE [LARGE SCALE GENOMIC DNA]</scope>
    <source>
        <strain evidence="1 2">30SC</strain>
    </source>
</reference>
<gene>
    <name evidence="1" type="ordered locus">LAC30SC_06820</name>
</gene>
<dbReference type="EMBL" id="CP002559">
    <property type="protein sequence ID" value="ADZ07484.1"/>
    <property type="molecule type" value="Genomic_DNA"/>
</dbReference>
<protein>
    <submittedName>
        <fullName evidence="1">Uncharacterized protein</fullName>
    </submittedName>
</protein>
<evidence type="ECO:0000313" key="2">
    <source>
        <dbReference type="Proteomes" id="UP000007491"/>
    </source>
</evidence>
<dbReference type="HOGENOM" id="CLU_218357_0_0_9"/>
<evidence type="ECO:0000313" key="1">
    <source>
        <dbReference type="EMBL" id="ADZ07484.1"/>
    </source>
</evidence>